<proteinExistence type="predicted"/>
<feature type="transmembrane region" description="Helical" evidence="6">
    <location>
        <begin position="359"/>
        <end position="382"/>
    </location>
</feature>
<dbReference type="EMBL" id="CP015106">
    <property type="protein sequence ID" value="ASJ13605.1"/>
    <property type="molecule type" value="Genomic_DNA"/>
</dbReference>
<keyword evidence="4 6" id="KW-1133">Transmembrane helix</keyword>
<dbReference type="RefSeq" id="WP_088865843.1">
    <property type="nucleotide sequence ID" value="NZ_CP015106.1"/>
</dbReference>
<feature type="transmembrane region" description="Helical" evidence="6">
    <location>
        <begin position="239"/>
        <end position="262"/>
    </location>
</feature>
<dbReference type="OrthoDB" id="86319at2157"/>
<dbReference type="Proteomes" id="UP000250085">
    <property type="component" value="Chromosome"/>
</dbReference>
<keyword evidence="3 6" id="KW-0812">Transmembrane</keyword>
<feature type="transmembrane region" description="Helical" evidence="6">
    <location>
        <begin position="96"/>
        <end position="114"/>
    </location>
</feature>
<protein>
    <submittedName>
        <fullName evidence="7">Permease</fullName>
    </submittedName>
</protein>
<dbReference type="InterPro" id="IPR011701">
    <property type="entry name" value="MFS"/>
</dbReference>
<dbReference type="GeneID" id="33327202"/>
<feature type="transmembrane region" description="Helical" evidence="6">
    <location>
        <begin position="330"/>
        <end position="353"/>
    </location>
</feature>
<dbReference type="KEGG" id="trl:A3L10_00105"/>
<feature type="transmembrane region" description="Helical" evidence="6">
    <location>
        <begin position="274"/>
        <end position="294"/>
    </location>
</feature>
<dbReference type="PANTHER" id="PTHR23513:SF6">
    <property type="entry name" value="MAJOR FACILITATOR SUPERFAMILY ASSOCIATED DOMAIN-CONTAINING PROTEIN"/>
    <property type="match status" value="1"/>
</dbReference>
<feature type="transmembrane region" description="Helical" evidence="6">
    <location>
        <begin position="162"/>
        <end position="183"/>
    </location>
</feature>
<sequence length="389" mass="42114">MKRTLYRLHMLTSSLRIVGDAIESVALPWSLLDTTGSLLSIGGFALFTHLPWVILPPILGRTLDRTVKKVRLAFLALILQALLAVLIVPLSSNVPAFYLIVSGISALDILHRYYGFSLVASMTLDESELQGLNAALATVGNDVSLVAFPLAGFLAYRFGIRTMLLDAVLLLLGALTLLPYLNVEVKREGTEKAREEKRLQISRRLVVGVLASVLLFNFALGSFRIFVFASLRELAKGKVLYGLLQGLTTVGSLVAVAGLTYLARKRLAGLRRPLIAGMLLQSIALLIVGVPAVVALFPAVFLLGFGGELLNVSFDSLMQKFIPLRSLGTVRGVFDALVTLVIPLSQLTFAWLIEKGSNVLNASLFAAFIAFLSSMLLAFTLFNSPEARA</sequence>
<dbReference type="AlphaFoldDB" id="A0A2Z2MUI8"/>
<dbReference type="Gene3D" id="1.20.1250.20">
    <property type="entry name" value="MFS general substrate transporter like domains"/>
    <property type="match status" value="2"/>
</dbReference>
<keyword evidence="8" id="KW-1185">Reference proteome</keyword>
<name>A0A2Z2MUI8_9EURY</name>
<dbReference type="GO" id="GO:0022857">
    <property type="term" value="F:transmembrane transporter activity"/>
    <property type="evidence" value="ECO:0007669"/>
    <property type="project" value="InterPro"/>
</dbReference>
<dbReference type="SUPFAM" id="SSF103473">
    <property type="entry name" value="MFS general substrate transporter"/>
    <property type="match status" value="1"/>
</dbReference>
<dbReference type="Pfam" id="PF07690">
    <property type="entry name" value="MFS_1"/>
    <property type="match status" value="1"/>
</dbReference>
<accession>A0A2Z2MUI8</accession>
<evidence type="ECO:0000256" key="1">
    <source>
        <dbReference type="ARBA" id="ARBA00004651"/>
    </source>
</evidence>
<evidence type="ECO:0000313" key="8">
    <source>
        <dbReference type="Proteomes" id="UP000250085"/>
    </source>
</evidence>
<evidence type="ECO:0000256" key="6">
    <source>
        <dbReference type="SAM" id="Phobius"/>
    </source>
</evidence>
<dbReference type="InterPro" id="IPR036259">
    <property type="entry name" value="MFS_trans_sf"/>
</dbReference>
<feature type="transmembrane region" description="Helical" evidence="6">
    <location>
        <begin position="38"/>
        <end position="60"/>
    </location>
</feature>
<evidence type="ECO:0000256" key="5">
    <source>
        <dbReference type="ARBA" id="ARBA00023136"/>
    </source>
</evidence>
<evidence type="ECO:0000256" key="3">
    <source>
        <dbReference type="ARBA" id="ARBA00022692"/>
    </source>
</evidence>
<keyword evidence="2" id="KW-1003">Cell membrane</keyword>
<comment type="subcellular location">
    <subcellularLocation>
        <location evidence="1">Cell membrane</location>
        <topology evidence="1">Multi-pass membrane protein</topology>
    </subcellularLocation>
</comment>
<dbReference type="GO" id="GO:0005886">
    <property type="term" value="C:plasma membrane"/>
    <property type="evidence" value="ECO:0007669"/>
    <property type="project" value="UniProtKB-SubCell"/>
</dbReference>
<dbReference type="PANTHER" id="PTHR23513">
    <property type="entry name" value="INTEGRAL MEMBRANE EFFLUX PROTEIN-RELATED"/>
    <property type="match status" value="1"/>
</dbReference>
<keyword evidence="5 6" id="KW-0472">Membrane</keyword>
<evidence type="ECO:0000256" key="4">
    <source>
        <dbReference type="ARBA" id="ARBA00022989"/>
    </source>
</evidence>
<gene>
    <name evidence="7" type="ORF">A3L10_00105</name>
</gene>
<evidence type="ECO:0000313" key="7">
    <source>
        <dbReference type="EMBL" id="ASJ13605.1"/>
    </source>
</evidence>
<feature type="transmembrane region" description="Helical" evidence="6">
    <location>
        <begin position="204"/>
        <end position="227"/>
    </location>
</feature>
<feature type="transmembrane region" description="Helical" evidence="6">
    <location>
        <begin position="134"/>
        <end position="156"/>
    </location>
</feature>
<evidence type="ECO:0000256" key="2">
    <source>
        <dbReference type="ARBA" id="ARBA00022475"/>
    </source>
</evidence>
<feature type="transmembrane region" description="Helical" evidence="6">
    <location>
        <begin position="72"/>
        <end position="90"/>
    </location>
</feature>
<reference evidence="7 8" key="1">
    <citation type="submission" date="2016-04" db="EMBL/GenBank/DDBJ databases">
        <title>Complete genome sequence of Thermococcus radiotolerans type strain EJ2.</title>
        <authorList>
            <person name="Oger P.M."/>
        </authorList>
    </citation>
    <scope>NUCLEOTIDE SEQUENCE [LARGE SCALE GENOMIC DNA]</scope>
    <source>
        <strain evidence="7 8">EJ2</strain>
    </source>
</reference>
<organism evidence="7 8">
    <name type="scientific">Thermococcus radiotolerans</name>
    <dbReference type="NCBI Taxonomy" id="187880"/>
    <lineage>
        <taxon>Archaea</taxon>
        <taxon>Methanobacteriati</taxon>
        <taxon>Methanobacteriota</taxon>
        <taxon>Thermococci</taxon>
        <taxon>Thermococcales</taxon>
        <taxon>Thermococcaceae</taxon>
        <taxon>Thermococcus</taxon>
    </lineage>
</organism>